<dbReference type="InterPro" id="IPR036318">
    <property type="entry name" value="FAD-bd_PCMH-like_sf"/>
</dbReference>
<dbReference type="GO" id="GO:0071949">
    <property type="term" value="F:FAD binding"/>
    <property type="evidence" value="ECO:0007669"/>
    <property type="project" value="InterPro"/>
</dbReference>
<name>A0A6A5QLA8_AMPQU</name>
<reference evidence="7" key="1">
    <citation type="journal article" date="2020" name="Stud. Mycol.">
        <title>101 Dothideomycetes genomes: a test case for predicting lifestyles and emergence of pathogens.</title>
        <authorList>
            <person name="Haridas S."/>
            <person name="Albert R."/>
            <person name="Binder M."/>
            <person name="Bloem J."/>
            <person name="Labutti K."/>
            <person name="Salamov A."/>
            <person name="Andreopoulos B."/>
            <person name="Baker S."/>
            <person name="Barry K."/>
            <person name="Bills G."/>
            <person name="Bluhm B."/>
            <person name="Cannon C."/>
            <person name="Castanera R."/>
            <person name="Culley D."/>
            <person name="Daum C."/>
            <person name="Ezra D."/>
            <person name="Gonzalez J."/>
            <person name="Henrissat B."/>
            <person name="Kuo A."/>
            <person name="Liang C."/>
            <person name="Lipzen A."/>
            <person name="Lutzoni F."/>
            <person name="Magnuson J."/>
            <person name="Mondo S."/>
            <person name="Nolan M."/>
            <person name="Ohm R."/>
            <person name="Pangilinan J."/>
            <person name="Park H.-J."/>
            <person name="Ramirez L."/>
            <person name="Alfaro M."/>
            <person name="Sun H."/>
            <person name="Tritt A."/>
            <person name="Yoshinaga Y."/>
            <person name="Zwiers L.-H."/>
            <person name="Turgeon B."/>
            <person name="Goodwin S."/>
            <person name="Spatafora J."/>
            <person name="Crous P."/>
            <person name="Grigoriev I."/>
        </authorList>
    </citation>
    <scope>NUCLEOTIDE SEQUENCE</scope>
    <source>
        <strain evidence="7">HMLAC05119</strain>
    </source>
</reference>
<evidence type="ECO:0000256" key="2">
    <source>
        <dbReference type="ARBA" id="ARBA00005466"/>
    </source>
</evidence>
<evidence type="ECO:0000256" key="1">
    <source>
        <dbReference type="ARBA" id="ARBA00001974"/>
    </source>
</evidence>
<dbReference type="EMBL" id="ML979136">
    <property type="protein sequence ID" value="KAF1915630.1"/>
    <property type="molecule type" value="Genomic_DNA"/>
</dbReference>
<dbReference type="OrthoDB" id="415825at2759"/>
<sequence>MVVELFESLLPKLSRGATITTDPLSRWSTYKAPNAAVTVNVTSELDVATTVRFCNEHGFTFLAQNGGSGWATFPGTKDLVIINLSNLNSVVLAADKTTAVIGGGARVYETITAADSADVLVLTGNCNGVGVLGALLGGGYGNLMGKIGGMGVDSILELRAVTADGAMRTINASQEPDLFWAMRGAGPNFGVVTSATVKACPTQKDKRIAWSGALIYTEDKLEQVVEAIQNIELIPHAVCFMYYGSSGPSNHVPVIIVTLWLFQGTPESGKASFKPLFDIGPVMDTTSILPYTEWNTSANPFCTHAERKPVFTAGLDKLDPKAWREVWNKYVEFQKLPTAHASAVLLEAYPNIELDAARTPLASFPHRAVRFQAAILTWYTDEQLDKAAVKCGKEIREVWRKSNGRDFNASYVNFAHGDEPLEEIYGDSLPRLRELKRKWDPEDRFNQWFNIQ</sequence>
<keyword evidence="5" id="KW-0560">Oxidoreductase</keyword>
<evidence type="ECO:0000313" key="8">
    <source>
        <dbReference type="Proteomes" id="UP000800096"/>
    </source>
</evidence>
<evidence type="ECO:0000256" key="4">
    <source>
        <dbReference type="ARBA" id="ARBA00022827"/>
    </source>
</evidence>
<dbReference type="InterPro" id="IPR016166">
    <property type="entry name" value="FAD-bd_PCMH"/>
</dbReference>
<dbReference type="InterPro" id="IPR012951">
    <property type="entry name" value="BBE"/>
</dbReference>
<evidence type="ECO:0000313" key="7">
    <source>
        <dbReference type="EMBL" id="KAF1915630.1"/>
    </source>
</evidence>
<dbReference type="Gene3D" id="3.30.465.10">
    <property type="match status" value="1"/>
</dbReference>
<feature type="domain" description="FAD-binding PCMH-type" evidence="6">
    <location>
        <begin position="30"/>
        <end position="202"/>
    </location>
</feature>
<keyword evidence="3" id="KW-0285">Flavoprotein</keyword>
<dbReference type="InterPro" id="IPR016167">
    <property type="entry name" value="FAD-bd_PCMH_sub1"/>
</dbReference>
<keyword evidence="4" id="KW-0274">FAD</keyword>
<protein>
    <submittedName>
        <fullName evidence="7">FAD binding domain-containing protein</fullName>
    </submittedName>
</protein>
<evidence type="ECO:0000256" key="3">
    <source>
        <dbReference type="ARBA" id="ARBA00022630"/>
    </source>
</evidence>
<proteinExistence type="inferred from homology"/>
<accession>A0A6A5QLA8</accession>
<dbReference type="Gene3D" id="3.40.462.20">
    <property type="match status" value="1"/>
</dbReference>
<dbReference type="Pfam" id="PF01565">
    <property type="entry name" value="FAD_binding_4"/>
    <property type="match status" value="1"/>
</dbReference>
<dbReference type="Gene3D" id="3.30.43.10">
    <property type="entry name" value="Uridine Diphospho-n-acetylenolpyruvylglucosamine Reductase, domain 2"/>
    <property type="match status" value="1"/>
</dbReference>
<dbReference type="InterPro" id="IPR016169">
    <property type="entry name" value="FAD-bd_PCMH_sub2"/>
</dbReference>
<dbReference type="PANTHER" id="PTHR42973">
    <property type="entry name" value="BINDING OXIDOREDUCTASE, PUTATIVE (AFU_ORTHOLOGUE AFUA_1G17690)-RELATED"/>
    <property type="match status" value="1"/>
</dbReference>
<dbReference type="InterPro" id="IPR006094">
    <property type="entry name" value="Oxid_FAD_bind_N"/>
</dbReference>
<dbReference type="SUPFAM" id="SSF56176">
    <property type="entry name" value="FAD-binding/transporter-associated domain-like"/>
    <property type="match status" value="1"/>
</dbReference>
<organism evidence="7 8">
    <name type="scientific">Ampelomyces quisqualis</name>
    <name type="common">Powdery mildew agent</name>
    <dbReference type="NCBI Taxonomy" id="50730"/>
    <lineage>
        <taxon>Eukaryota</taxon>
        <taxon>Fungi</taxon>
        <taxon>Dikarya</taxon>
        <taxon>Ascomycota</taxon>
        <taxon>Pezizomycotina</taxon>
        <taxon>Dothideomycetes</taxon>
        <taxon>Pleosporomycetidae</taxon>
        <taxon>Pleosporales</taxon>
        <taxon>Pleosporineae</taxon>
        <taxon>Phaeosphaeriaceae</taxon>
        <taxon>Ampelomyces</taxon>
    </lineage>
</organism>
<keyword evidence="8" id="KW-1185">Reference proteome</keyword>
<dbReference type="AlphaFoldDB" id="A0A6A5QLA8"/>
<comment type="similarity">
    <text evidence="2">Belongs to the oxygen-dependent FAD-linked oxidoreductase family.</text>
</comment>
<dbReference type="InterPro" id="IPR050416">
    <property type="entry name" value="FAD-linked_Oxidoreductase"/>
</dbReference>
<evidence type="ECO:0000259" key="6">
    <source>
        <dbReference type="PROSITE" id="PS51387"/>
    </source>
</evidence>
<comment type="cofactor">
    <cofactor evidence="1">
        <name>FAD</name>
        <dbReference type="ChEBI" id="CHEBI:57692"/>
    </cofactor>
</comment>
<dbReference type="Pfam" id="PF08031">
    <property type="entry name" value="BBE"/>
    <property type="match status" value="1"/>
</dbReference>
<dbReference type="PROSITE" id="PS51387">
    <property type="entry name" value="FAD_PCMH"/>
    <property type="match status" value="1"/>
</dbReference>
<dbReference type="GO" id="GO:0016491">
    <property type="term" value="F:oxidoreductase activity"/>
    <property type="evidence" value="ECO:0007669"/>
    <property type="project" value="UniProtKB-KW"/>
</dbReference>
<dbReference type="PANTHER" id="PTHR42973:SF39">
    <property type="entry name" value="FAD-BINDING PCMH-TYPE DOMAIN-CONTAINING PROTEIN"/>
    <property type="match status" value="1"/>
</dbReference>
<dbReference type="Proteomes" id="UP000800096">
    <property type="component" value="Unassembled WGS sequence"/>
</dbReference>
<gene>
    <name evidence="7" type="ORF">BDU57DRAFT_499884</name>
</gene>
<evidence type="ECO:0000256" key="5">
    <source>
        <dbReference type="ARBA" id="ARBA00023002"/>
    </source>
</evidence>